<dbReference type="RefSeq" id="WP_410032206.1">
    <property type="nucleotide sequence ID" value="NZ_JBGMEH010000001.1"/>
</dbReference>
<dbReference type="EMBL" id="JBGMEH010000001">
    <property type="protein sequence ID" value="MFO3715311.1"/>
    <property type="molecule type" value="Genomic_DNA"/>
</dbReference>
<organism evidence="2 3">
    <name type="scientific">Anaerococcus cruorum</name>
    <dbReference type="NCBI Taxonomy" id="3115617"/>
    <lineage>
        <taxon>Bacteria</taxon>
        <taxon>Bacillati</taxon>
        <taxon>Bacillota</taxon>
        <taxon>Tissierellia</taxon>
        <taxon>Tissierellales</taxon>
        <taxon>Peptoniphilaceae</taxon>
        <taxon>Anaerococcus</taxon>
    </lineage>
</organism>
<keyword evidence="1" id="KW-1133">Transmembrane helix</keyword>
<evidence type="ECO:0000313" key="2">
    <source>
        <dbReference type="EMBL" id="MFO3715311.1"/>
    </source>
</evidence>
<feature type="transmembrane region" description="Helical" evidence="1">
    <location>
        <begin position="6"/>
        <end position="28"/>
    </location>
</feature>
<dbReference type="Proteomes" id="UP001638015">
    <property type="component" value="Unassembled WGS sequence"/>
</dbReference>
<evidence type="ECO:0000313" key="3">
    <source>
        <dbReference type="Proteomes" id="UP001638015"/>
    </source>
</evidence>
<name>A0ABW9MU44_9FIRM</name>
<keyword evidence="3" id="KW-1185">Reference proteome</keyword>
<reference evidence="2 3" key="1">
    <citation type="journal article" date="2025" name="Anaerobe">
        <title>Description of Anaerococcus kampingiae sp. nov., Anaerococcus groningensis sp. nov., Anaerococcus martiniensis sp. nov., and Anaerococcus cruorum sp. nov., isolated from human clinical specimens.</title>
        <authorList>
            <person name="Boiten K.E."/>
            <person name="Meijer J."/>
            <person name="van Wezel E.M."/>
            <person name="Veloo A.C.M."/>
        </authorList>
    </citation>
    <scope>NUCLEOTIDE SEQUENCE [LARGE SCALE GENOMIC DNA]</scope>
    <source>
        <strain evidence="2 3">ENR1039</strain>
    </source>
</reference>
<proteinExistence type="predicted"/>
<keyword evidence="1" id="KW-0812">Transmembrane</keyword>
<gene>
    <name evidence="2" type="ORF">ACCQ40_00745</name>
</gene>
<evidence type="ECO:0000256" key="1">
    <source>
        <dbReference type="SAM" id="Phobius"/>
    </source>
</evidence>
<accession>A0ABW9MU44</accession>
<protein>
    <submittedName>
        <fullName evidence="2">Uncharacterized protein</fullName>
    </submittedName>
</protein>
<keyword evidence="1" id="KW-0472">Membrane</keyword>
<comment type="caution">
    <text evidence="2">The sequence shown here is derived from an EMBL/GenBank/DDBJ whole genome shotgun (WGS) entry which is preliminary data.</text>
</comment>
<sequence>MIFRYLLGDTIVVTRVFLIYNISIYFGIRKDGFNNFLGSNLILKFVSFDKVKSVGIKSSKNNDLELTIKAYGNTYSQTYDLKDKDFIIKNIESKTNLKTNI</sequence>